<feature type="compositionally biased region" description="Basic and acidic residues" evidence="1">
    <location>
        <begin position="176"/>
        <end position="196"/>
    </location>
</feature>
<dbReference type="GeneID" id="37077523"/>
<accession>A0A319ALD4</accession>
<name>A0A319ALD4_9EURO</name>
<sequence>MKTVDDTARELGCVNSHEEKHLQQQEYEREQEVQRREQQLFQQEEQQQQQQQQQQQAALLHNAPSASVTASLSSTSSSSSSSSSSSGLIPPTEKITEVASSSIQEVKSMLNAAYESELVNRAVRTVREYVPGLAEGAEGEQDDEADRFAASPEEIQRIDALEKERIVEFLQNRQRSTADLEKKYHRSDDRGSGTKQ</sequence>
<gene>
    <name evidence="2" type="ORF">BP01DRAFT_363823</name>
</gene>
<dbReference type="OrthoDB" id="4343623at2759"/>
<feature type="region of interest" description="Disordered" evidence="1">
    <location>
        <begin position="1"/>
        <end position="93"/>
    </location>
</feature>
<dbReference type="RefSeq" id="XP_025433384.1">
    <property type="nucleotide sequence ID" value="XM_025576294.1"/>
</dbReference>
<protein>
    <submittedName>
        <fullName evidence="2">Uncharacterized protein</fullName>
    </submittedName>
</protein>
<evidence type="ECO:0000256" key="1">
    <source>
        <dbReference type="SAM" id="MobiDB-lite"/>
    </source>
</evidence>
<dbReference type="Proteomes" id="UP000248349">
    <property type="component" value="Unassembled WGS sequence"/>
</dbReference>
<feature type="compositionally biased region" description="Low complexity" evidence="1">
    <location>
        <begin position="39"/>
        <end position="56"/>
    </location>
</feature>
<dbReference type="EMBL" id="KZ821224">
    <property type="protein sequence ID" value="PYH47402.1"/>
    <property type="molecule type" value="Genomic_DNA"/>
</dbReference>
<keyword evidence="3" id="KW-1185">Reference proteome</keyword>
<proteinExistence type="predicted"/>
<dbReference type="AlphaFoldDB" id="A0A319ALD4"/>
<reference evidence="2 3" key="1">
    <citation type="submission" date="2016-12" db="EMBL/GenBank/DDBJ databases">
        <title>The genomes of Aspergillus section Nigri reveals drivers in fungal speciation.</title>
        <authorList>
            <consortium name="DOE Joint Genome Institute"/>
            <person name="Vesth T.C."/>
            <person name="Nybo J."/>
            <person name="Theobald S."/>
            <person name="Brandl J."/>
            <person name="Frisvad J.C."/>
            <person name="Nielsen K.F."/>
            <person name="Lyhne E.K."/>
            <person name="Kogle M.E."/>
            <person name="Kuo A."/>
            <person name="Riley R."/>
            <person name="Clum A."/>
            <person name="Nolan M."/>
            <person name="Lipzen A."/>
            <person name="Salamov A."/>
            <person name="Henrissat B."/>
            <person name="Wiebenga A."/>
            <person name="De Vries R.P."/>
            <person name="Grigoriev I.V."/>
            <person name="Mortensen U.H."/>
            <person name="Andersen M.R."/>
            <person name="Baker S.E."/>
        </authorList>
    </citation>
    <scope>NUCLEOTIDE SEQUENCE [LARGE SCALE GENOMIC DNA]</scope>
    <source>
        <strain evidence="2 3">JOP 1030-1</strain>
    </source>
</reference>
<organism evidence="2 3">
    <name type="scientific">Aspergillus saccharolyticus JOP 1030-1</name>
    <dbReference type="NCBI Taxonomy" id="1450539"/>
    <lineage>
        <taxon>Eukaryota</taxon>
        <taxon>Fungi</taxon>
        <taxon>Dikarya</taxon>
        <taxon>Ascomycota</taxon>
        <taxon>Pezizomycotina</taxon>
        <taxon>Eurotiomycetes</taxon>
        <taxon>Eurotiomycetidae</taxon>
        <taxon>Eurotiales</taxon>
        <taxon>Aspergillaceae</taxon>
        <taxon>Aspergillus</taxon>
        <taxon>Aspergillus subgen. Circumdati</taxon>
    </lineage>
</organism>
<feature type="region of interest" description="Disordered" evidence="1">
    <location>
        <begin position="171"/>
        <end position="196"/>
    </location>
</feature>
<evidence type="ECO:0000313" key="2">
    <source>
        <dbReference type="EMBL" id="PYH47402.1"/>
    </source>
</evidence>
<evidence type="ECO:0000313" key="3">
    <source>
        <dbReference type="Proteomes" id="UP000248349"/>
    </source>
</evidence>
<feature type="compositionally biased region" description="Low complexity" evidence="1">
    <location>
        <begin position="65"/>
        <end position="86"/>
    </location>
</feature>
<feature type="compositionally biased region" description="Basic and acidic residues" evidence="1">
    <location>
        <begin position="16"/>
        <end position="38"/>
    </location>
</feature>